<evidence type="ECO:0000259" key="1">
    <source>
        <dbReference type="Pfam" id="PF08241"/>
    </source>
</evidence>
<dbReference type="InterPro" id="IPR029063">
    <property type="entry name" value="SAM-dependent_MTases_sf"/>
</dbReference>
<dbReference type="Proteomes" id="UP000177810">
    <property type="component" value="Unassembled WGS sequence"/>
</dbReference>
<feature type="domain" description="Methyltransferase type 11" evidence="1">
    <location>
        <begin position="32"/>
        <end position="127"/>
    </location>
</feature>
<organism evidence="2 3">
    <name type="scientific">Candidatus Portnoybacteria bacterium RBG_13_40_8</name>
    <dbReference type="NCBI Taxonomy" id="1801990"/>
    <lineage>
        <taxon>Bacteria</taxon>
        <taxon>Candidatus Portnoyibacteriota</taxon>
    </lineage>
</organism>
<proteinExistence type="predicted"/>
<protein>
    <recommendedName>
        <fullName evidence="1">Methyltransferase type 11 domain-containing protein</fullName>
    </recommendedName>
</protein>
<dbReference type="STRING" id="1801990.A2V69_01415"/>
<dbReference type="InterPro" id="IPR050723">
    <property type="entry name" value="CFA/CMAS"/>
</dbReference>
<comment type="caution">
    <text evidence="2">The sequence shown here is derived from an EMBL/GenBank/DDBJ whole genome shotgun (WGS) entry which is preliminary data.</text>
</comment>
<name>A0A1G2F566_9BACT</name>
<dbReference type="GO" id="GO:0008757">
    <property type="term" value="F:S-adenosylmethionine-dependent methyltransferase activity"/>
    <property type="evidence" value="ECO:0007669"/>
    <property type="project" value="InterPro"/>
</dbReference>
<dbReference type="Gene3D" id="3.40.50.150">
    <property type="entry name" value="Vaccinia Virus protein VP39"/>
    <property type="match status" value="1"/>
</dbReference>
<dbReference type="AlphaFoldDB" id="A0A1G2F566"/>
<gene>
    <name evidence="2" type="ORF">A2V69_01415</name>
</gene>
<dbReference type="Pfam" id="PF08241">
    <property type="entry name" value="Methyltransf_11"/>
    <property type="match status" value="1"/>
</dbReference>
<dbReference type="InterPro" id="IPR013216">
    <property type="entry name" value="Methyltransf_11"/>
</dbReference>
<dbReference type="PANTHER" id="PTHR43667">
    <property type="entry name" value="CYCLOPROPANE-FATTY-ACYL-PHOSPHOLIPID SYNTHASE"/>
    <property type="match status" value="1"/>
</dbReference>
<reference evidence="2 3" key="1">
    <citation type="journal article" date="2016" name="Nat. Commun.">
        <title>Thousands of microbial genomes shed light on interconnected biogeochemical processes in an aquifer system.</title>
        <authorList>
            <person name="Anantharaman K."/>
            <person name="Brown C.T."/>
            <person name="Hug L.A."/>
            <person name="Sharon I."/>
            <person name="Castelle C.J."/>
            <person name="Probst A.J."/>
            <person name="Thomas B.C."/>
            <person name="Singh A."/>
            <person name="Wilkins M.J."/>
            <person name="Karaoz U."/>
            <person name="Brodie E.L."/>
            <person name="Williams K.H."/>
            <person name="Hubbard S.S."/>
            <person name="Banfield J.F."/>
        </authorList>
    </citation>
    <scope>NUCLEOTIDE SEQUENCE [LARGE SCALE GENOMIC DNA]</scope>
</reference>
<evidence type="ECO:0000313" key="2">
    <source>
        <dbReference type="EMBL" id="OGZ33169.1"/>
    </source>
</evidence>
<accession>A0A1G2F566</accession>
<sequence>MEDEFKFLKSKIISGRVYLDLFPFDKNDLVINIGCGEGPQAIVYAGHYKKMIGVDISKERLEKSKEIMKIYNIDNYETLCANIEEIPFPDKSFDKAIAIDVIEHVQNPEKLCLEANRLLKGDGKFLITFSTMYDKYRNLASMIKHFKPWIKNKNEKGYKWNPDAHNQSHSPKQWIALVERCGFKLLKSRANTLFPPLHLYGFPKFWFTNNIIYKITNFFCKIPVLKNYGQALVCVFEKNKVI</sequence>
<dbReference type="EMBL" id="MHMT01000003">
    <property type="protein sequence ID" value="OGZ33169.1"/>
    <property type="molecule type" value="Genomic_DNA"/>
</dbReference>
<dbReference type="PANTHER" id="PTHR43667:SF2">
    <property type="entry name" value="FATTY ACID C-METHYL TRANSFERASE"/>
    <property type="match status" value="1"/>
</dbReference>
<evidence type="ECO:0000313" key="3">
    <source>
        <dbReference type="Proteomes" id="UP000177810"/>
    </source>
</evidence>
<dbReference type="CDD" id="cd02440">
    <property type="entry name" value="AdoMet_MTases"/>
    <property type="match status" value="1"/>
</dbReference>
<dbReference type="SUPFAM" id="SSF53335">
    <property type="entry name" value="S-adenosyl-L-methionine-dependent methyltransferases"/>
    <property type="match status" value="1"/>
</dbReference>